<reference evidence="5 6" key="1">
    <citation type="submission" date="2019-03" db="EMBL/GenBank/DDBJ databases">
        <authorList>
            <person name="Gaulin E."/>
            <person name="Dumas B."/>
        </authorList>
    </citation>
    <scope>NUCLEOTIDE SEQUENCE [LARGE SCALE GENOMIC DNA]</scope>
    <source>
        <strain evidence="5">CBS 568.67</strain>
    </source>
</reference>
<dbReference type="InterPro" id="IPR002110">
    <property type="entry name" value="Ankyrin_rpt"/>
</dbReference>
<feature type="repeat" description="ANK" evidence="3">
    <location>
        <begin position="571"/>
        <end position="604"/>
    </location>
</feature>
<dbReference type="GO" id="GO:0003676">
    <property type="term" value="F:nucleic acid binding"/>
    <property type="evidence" value="ECO:0007669"/>
    <property type="project" value="InterPro"/>
</dbReference>
<feature type="repeat" description="ANK" evidence="3">
    <location>
        <begin position="502"/>
        <end position="535"/>
    </location>
</feature>
<feature type="repeat" description="ANK" evidence="3">
    <location>
        <begin position="536"/>
        <end position="559"/>
    </location>
</feature>
<gene>
    <name evidence="5" type="primary">Aste57867_1995</name>
    <name evidence="4" type="ORF">As57867_001993</name>
    <name evidence="5" type="ORF">ASTE57867_1995</name>
</gene>
<dbReference type="OrthoDB" id="188462at2759"/>
<feature type="repeat" description="ANK" evidence="3">
    <location>
        <begin position="433"/>
        <end position="466"/>
    </location>
</feature>
<dbReference type="PROSITE" id="PS50088">
    <property type="entry name" value="ANK_REPEAT"/>
    <property type="match status" value="5"/>
</dbReference>
<accession>A0A485K947</accession>
<evidence type="ECO:0000313" key="6">
    <source>
        <dbReference type="Proteomes" id="UP000332933"/>
    </source>
</evidence>
<dbReference type="InterPro" id="IPR036770">
    <property type="entry name" value="Ankyrin_rpt-contain_sf"/>
</dbReference>
<dbReference type="Pfam" id="PF12796">
    <property type="entry name" value="Ank_2"/>
    <property type="match status" value="2"/>
</dbReference>
<keyword evidence="2 3" id="KW-0040">ANK repeat</keyword>
<dbReference type="InterPro" id="IPR036397">
    <property type="entry name" value="RNaseH_sf"/>
</dbReference>
<sequence length="655" mass="72182">MTRVKKTYYSAPGEKAPRLTCKSKRYIKKVMFLSAVARPRWDPTRNCWFDGKIGIWHFTKIVPAKRTSRNRPAGDPVIEPVSVTRDVYRRMLVDKVIPAIRAKWPSTPTTVKIQQNNAKPHVLVSDAEVLAAGREHGWTMTVVCQPPNSLDLNVLDLGVFRAIQSLQAAHHAKTVEDIVSATLAAWNAVESSTLGRNFTTLQSCCQEIIRAGATTTTRFRIWASPSLWHMGSWATCSCVTEACGLMAVQCLEVLTSTASCALCSMMEDLDIKESDDDGLALDVVDILQNLLEAVRSGHVDQVQAILNDGNVNALGQVSVVEEGSKGVQMWECTPLLCASRLGRHDLAEILLTHQDIKVNLANMHGSTSLNLACKYGFDDVAKLLLQRHDIDVNAEDKDGETPLMLAAWKGRLEIVQLLLERPDLHDINLGDNLGRSALHQACMEGHESVVTFLLAQSGCDINAKDGELSTPLMLAAWKGRLEIVQLLFERPDIHDINLGGNFGRSALHRACMEGHESVVTFLLAQSGCDINAKDGELNTPLMLAAWKGRLEIVQLLLERPDIHDINLGGNGGRSALHQACMEGHESVVTFLLAQSGCDINAKDEELYTPLLLAAWKGRLEIVQLLLERPDLHDINLGGNVWFFAGLFPPYECFAM</sequence>
<proteinExistence type="predicted"/>
<dbReference type="Pfam" id="PF13637">
    <property type="entry name" value="Ank_4"/>
    <property type="match status" value="1"/>
</dbReference>
<dbReference type="GO" id="GO:0010468">
    <property type="term" value="P:regulation of gene expression"/>
    <property type="evidence" value="ECO:0007669"/>
    <property type="project" value="TreeGrafter"/>
</dbReference>
<dbReference type="PANTHER" id="PTHR24124:SF14">
    <property type="entry name" value="CHROMOSOME UNDETERMINED SCAFFOLD_25, WHOLE GENOME SHOTGUN SEQUENCE"/>
    <property type="match status" value="1"/>
</dbReference>
<dbReference type="PANTHER" id="PTHR24124">
    <property type="entry name" value="ANKYRIN REPEAT FAMILY A"/>
    <property type="match status" value="1"/>
</dbReference>
<dbReference type="SMART" id="SM00248">
    <property type="entry name" value="ANK"/>
    <property type="match status" value="10"/>
</dbReference>
<feature type="repeat" description="ANK" evidence="3">
    <location>
        <begin position="398"/>
        <end position="421"/>
    </location>
</feature>
<dbReference type="Proteomes" id="UP000332933">
    <property type="component" value="Unassembled WGS sequence"/>
</dbReference>
<evidence type="ECO:0000256" key="2">
    <source>
        <dbReference type="ARBA" id="ARBA00023043"/>
    </source>
</evidence>
<evidence type="ECO:0000256" key="1">
    <source>
        <dbReference type="ARBA" id="ARBA00022737"/>
    </source>
</evidence>
<name>A0A485K947_9STRA</name>
<dbReference type="Gene3D" id="1.25.40.20">
    <property type="entry name" value="Ankyrin repeat-containing domain"/>
    <property type="match status" value="4"/>
</dbReference>
<reference evidence="4" key="2">
    <citation type="submission" date="2019-06" db="EMBL/GenBank/DDBJ databases">
        <title>Genomics analysis of Aphanomyces spp. identifies a new class of oomycete effector associated with host adaptation.</title>
        <authorList>
            <person name="Gaulin E."/>
        </authorList>
    </citation>
    <scope>NUCLEOTIDE SEQUENCE</scope>
    <source>
        <strain evidence="4">CBS 578.67</strain>
    </source>
</reference>
<dbReference type="EMBL" id="VJMH01000195">
    <property type="protein sequence ID" value="KAF0717951.1"/>
    <property type="molecule type" value="Genomic_DNA"/>
</dbReference>
<evidence type="ECO:0000313" key="4">
    <source>
        <dbReference type="EMBL" id="KAF0717951.1"/>
    </source>
</evidence>
<dbReference type="GO" id="GO:0005634">
    <property type="term" value="C:nucleus"/>
    <property type="evidence" value="ECO:0007669"/>
    <property type="project" value="TreeGrafter"/>
</dbReference>
<dbReference type="EMBL" id="CAADRA010000195">
    <property type="protein sequence ID" value="VFT79199.1"/>
    <property type="molecule type" value="Genomic_DNA"/>
</dbReference>
<dbReference type="PROSITE" id="PS50297">
    <property type="entry name" value="ANK_REP_REGION"/>
    <property type="match status" value="5"/>
</dbReference>
<evidence type="ECO:0000256" key="3">
    <source>
        <dbReference type="PROSITE-ProRule" id="PRU00023"/>
    </source>
</evidence>
<keyword evidence="6" id="KW-1185">Reference proteome</keyword>
<protein>
    <submittedName>
        <fullName evidence="5">Aste57867_1995 protein</fullName>
    </submittedName>
</protein>
<dbReference type="SUPFAM" id="SSF48403">
    <property type="entry name" value="Ankyrin repeat"/>
    <property type="match status" value="1"/>
</dbReference>
<keyword evidence="1" id="KW-0677">Repeat</keyword>
<evidence type="ECO:0000313" key="5">
    <source>
        <dbReference type="EMBL" id="VFT79199.1"/>
    </source>
</evidence>
<dbReference type="Gene3D" id="3.30.420.10">
    <property type="entry name" value="Ribonuclease H-like superfamily/Ribonuclease H"/>
    <property type="match status" value="1"/>
</dbReference>
<organism evidence="5 6">
    <name type="scientific">Aphanomyces stellatus</name>
    <dbReference type="NCBI Taxonomy" id="120398"/>
    <lineage>
        <taxon>Eukaryota</taxon>
        <taxon>Sar</taxon>
        <taxon>Stramenopiles</taxon>
        <taxon>Oomycota</taxon>
        <taxon>Saprolegniomycetes</taxon>
        <taxon>Saprolegniales</taxon>
        <taxon>Verrucalvaceae</taxon>
        <taxon>Aphanomyces</taxon>
    </lineage>
</organism>
<dbReference type="AlphaFoldDB" id="A0A485K947"/>